<proteinExistence type="predicted"/>
<reference evidence="1" key="2">
    <citation type="submission" date="2020-11" db="EMBL/GenBank/DDBJ databases">
        <authorList>
            <person name="McCartney M.A."/>
            <person name="Auch B."/>
            <person name="Kono T."/>
            <person name="Mallez S."/>
            <person name="Becker A."/>
            <person name="Gohl D.M."/>
            <person name="Silverstein K.A.T."/>
            <person name="Koren S."/>
            <person name="Bechman K.B."/>
            <person name="Herman A."/>
            <person name="Abrahante J.E."/>
            <person name="Garbe J."/>
        </authorList>
    </citation>
    <scope>NUCLEOTIDE SEQUENCE</scope>
    <source>
        <strain evidence="1">Duluth1</strain>
        <tissue evidence="1">Whole animal</tissue>
    </source>
</reference>
<reference evidence="1" key="1">
    <citation type="journal article" date="2019" name="bioRxiv">
        <title>The Genome of the Zebra Mussel, Dreissena polymorpha: A Resource for Invasive Species Research.</title>
        <authorList>
            <person name="McCartney M.A."/>
            <person name="Auch B."/>
            <person name="Kono T."/>
            <person name="Mallez S."/>
            <person name="Zhang Y."/>
            <person name="Obille A."/>
            <person name="Becker A."/>
            <person name="Abrahante J.E."/>
            <person name="Garbe J."/>
            <person name="Badalamenti J.P."/>
            <person name="Herman A."/>
            <person name="Mangelson H."/>
            <person name="Liachko I."/>
            <person name="Sullivan S."/>
            <person name="Sone E.D."/>
            <person name="Koren S."/>
            <person name="Silverstein K.A.T."/>
            <person name="Beckman K.B."/>
            <person name="Gohl D.M."/>
        </authorList>
    </citation>
    <scope>NUCLEOTIDE SEQUENCE</scope>
    <source>
        <strain evidence="1">Duluth1</strain>
        <tissue evidence="1">Whole animal</tissue>
    </source>
</reference>
<keyword evidence="2" id="KW-1185">Reference proteome</keyword>
<sequence length="129" mass="14781">MLDNRHSSIIEISVECRCQIWLHIRPSWIFGTNVDVSAASIFVLARYSELVSNVDVRDGSIFAAARYSILVYNVNVRAARHLPQLDIRNKCRISMSELTPYSSLADIQDKCRMSMSELARYLSQLDIRD</sequence>
<evidence type="ECO:0000313" key="1">
    <source>
        <dbReference type="EMBL" id="KAH3702466.1"/>
    </source>
</evidence>
<dbReference type="AlphaFoldDB" id="A0A9D4BPN5"/>
<protein>
    <submittedName>
        <fullName evidence="1">Uncharacterized protein</fullName>
    </submittedName>
</protein>
<dbReference type="EMBL" id="JAIWYP010000015">
    <property type="protein sequence ID" value="KAH3702466.1"/>
    <property type="molecule type" value="Genomic_DNA"/>
</dbReference>
<comment type="caution">
    <text evidence="1">The sequence shown here is derived from an EMBL/GenBank/DDBJ whole genome shotgun (WGS) entry which is preliminary data.</text>
</comment>
<accession>A0A9D4BPN5</accession>
<dbReference type="Proteomes" id="UP000828390">
    <property type="component" value="Unassembled WGS sequence"/>
</dbReference>
<organism evidence="1 2">
    <name type="scientific">Dreissena polymorpha</name>
    <name type="common">Zebra mussel</name>
    <name type="synonym">Mytilus polymorpha</name>
    <dbReference type="NCBI Taxonomy" id="45954"/>
    <lineage>
        <taxon>Eukaryota</taxon>
        <taxon>Metazoa</taxon>
        <taxon>Spiralia</taxon>
        <taxon>Lophotrochozoa</taxon>
        <taxon>Mollusca</taxon>
        <taxon>Bivalvia</taxon>
        <taxon>Autobranchia</taxon>
        <taxon>Heteroconchia</taxon>
        <taxon>Euheterodonta</taxon>
        <taxon>Imparidentia</taxon>
        <taxon>Neoheterodontei</taxon>
        <taxon>Myida</taxon>
        <taxon>Dreissenoidea</taxon>
        <taxon>Dreissenidae</taxon>
        <taxon>Dreissena</taxon>
    </lineage>
</organism>
<gene>
    <name evidence="1" type="ORF">DPMN_077489</name>
</gene>
<name>A0A9D4BPN5_DREPO</name>
<evidence type="ECO:0000313" key="2">
    <source>
        <dbReference type="Proteomes" id="UP000828390"/>
    </source>
</evidence>